<feature type="region of interest" description="Disordered" evidence="3">
    <location>
        <begin position="152"/>
        <end position="225"/>
    </location>
</feature>
<organism evidence="4 5">
    <name type="scientific">Moelleriella libera RCEF 2490</name>
    <dbReference type="NCBI Taxonomy" id="1081109"/>
    <lineage>
        <taxon>Eukaryota</taxon>
        <taxon>Fungi</taxon>
        <taxon>Dikarya</taxon>
        <taxon>Ascomycota</taxon>
        <taxon>Pezizomycotina</taxon>
        <taxon>Sordariomycetes</taxon>
        <taxon>Hypocreomycetidae</taxon>
        <taxon>Hypocreales</taxon>
        <taxon>Clavicipitaceae</taxon>
        <taxon>Moelleriella</taxon>
    </lineage>
</organism>
<evidence type="ECO:0000313" key="4">
    <source>
        <dbReference type="EMBL" id="KZZ97489.1"/>
    </source>
</evidence>
<sequence>MPTSKRKATQIVAMDSAEVAQLPLAAERQANFEQAVAYSLHLWPALTLAVQNGWGGPDSADKRDWFAGAIVDLFPEFTDVPSAKTDEDEPDTEYVETVLLQVMFDEFDVNTDDDSGFEVAETIIRARAQCAIGQFDEFNKLAERFKNLRGQSRLNVQQGEDVNQDTDWDSDDDEDEGDDGDDDRDDGHDKKAVNDAAMPDAPVAKEKPAPEIDEDGFTKVTYKKR</sequence>
<dbReference type="Pfam" id="PF10273">
    <property type="entry name" value="WGG"/>
    <property type="match status" value="1"/>
</dbReference>
<keyword evidence="5" id="KW-1185">Reference proteome</keyword>
<dbReference type="InterPro" id="IPR019398">
    <property type="entry name" value="Pre-rRNA_process_TSR2"/>
</dbReference>
<gene>
    <name evidence="4" type="ORF">AAL_03453</name>
</gene>
<comment type="similarity">
    <text evidence="1">Belongs to the TSR2 family.</text>
</comment>
<dbReference type="OrthoDB" id="263560at2759"/>
<dbReference type="EMBL" id="AZGY01000006">
    <property type="protein sequence ID" value="KZZ97489.1"/>
    <property type="molecule type" value="Genomic_DNA"/>
</dbReference>
<reference evidence="4 5" key="1">
    <citation type="journal article" date="2016" name="Genome Biol. Evol.">
        <title>Divergent and convergent evolution of fungal pathogenicity.</title>
        <authorList>
            <person name="Shang Y."/>
            <person name="Xiao G."/>
            <person name="Zheng P."/>
            <person name="Cen K."/>
            <person name="Zhan S."/>
            <person name="Wang C."/>
        </authorList>
    </citation>
    <scope>NUCLEOTIDE SEQUENCE [LARGE SCALE GENOMIC DNA]</scope>
    <source>
        <strain evidence="4 5">RCEF 2490</strain>
    </source>
</reference>
<protein>
    <submittedName>
        <fullName evidence="4">Pre-rRNA-processing protein TSR2</fullName>
    </submittedName>
</protein>
<dbReference type="Proteomes" id="UP000078544">
    <property type="component" value="Unassembled WGS sequence"/>
</dbReference>
<comment type="caution">
    <text evidence="4">The sequence shown here is derived from an EMBL/GenBank/DDBJ whole genome shotgun (WGS) entry which is preliminary data.</text>
</comment>
<evidence type="ECO:0000256" key="2">
    <source>
        <dbReference type="ARBA" id="ARBA00022552"/>
    </source>
</evidence>
<proteinExistence type="inferred from homology"/>
<accession>A0A168D8X2</accession>
<dbReference type="AlphaFoldDB" id="A0A168D8X2"/>
<dbReference type="PANTHER" id="PTHR21250">
    <property type="entry name" value="PRE-RRNA-PROCESSING PROTEIN TSR2 HOMOLOG"/>
    <property type="match status" value="1"/>
</dbReference>
<feature type="compositionally biased region" description="Acidic residues" evidence="3">
    <location>
        <begin position="162"/>
        <end position="184"/>
    </location>
</feature>
<evidence type="ECO:0000256" key="1">
    <source>
        <dbReference type="ARBA" id="ARBA00006524"/>
    </source>
</evidence>
<dbReference type="GO" id="GO:0006364">
    <property type="term" value="P:rRNA processing"/>
    <property type="evidence" value="ECO:0007669"/>
    <property type="project" value="UniProtKB-KW"/>
</dbReference>
<keyword evidence="2" id="KW-0698">rRNA processing</keyword>
<name>A0A168D8X2_9HYPO</name>
<evidence type="ECO:0000313" key="5">
    <source>
        <dbReference type="Proteomes" id="UP000078544"/>
    </source>
</evidence>
<evidence type="ECO:0000256" key="3">
    <source>
        <dbReference type="SAM" id="MobiDB-lite"/>
    </source>
</evidence>
<dbReference type="STRING" id="1081109.A0A168D8X2"/>